<evidence type="ECO:0000256" key="1">
    <source>
        <dbReference type="ARBA" id="ARBA00022729"/>
    </source>
</evidence>
<evidence type="ECO:0000313" key="3">
    <source>
        <dbReference type="EMBL" id="RPJ67869.1"/>
    </source>
</evidence>
<feature type="domain" description="Fe/B12 periplasmic-binding" evidence="2">
    <location>
        <begin position="42"/>
        <end position="287"/>
    </location>
</feature>
<gene>
    <name evidence="3" type="ORF">DRW07_00200</name>
</gene>
<dbReference type="Gene3D" id="3.40.50.1980">
    <property type="entry name" value="Nitrogenase molybdenum iron protein domain"/>
    <property type="match status" value="2"/>
</dbReference>
<organism evidence="3 4">
    <name type="scientific">Alteromonas sediminis</name>
    <dbReference type="NCBI Taxonomy" id="2259342"/>
    <lineage>
        <taxon>Bacteria</taxon>
        <taxon>Pseudomonadati</taxon>
        <taxon>Pseudomonadota</taxon>
        <taxon>Gammaproteobacteria</taxon>
        <taxon>Alteromonadales</taxon>
        <taxon>Alteromonadaceae</taxon>
        <taxon>Alteromonas/Salinimonas group</taxon>
        <taxon>Alteromonas</taxon>
    </lineage>
</organism>
<evidence type="ECO:0000259" key="2">
    <source>
        <dbReference type="PROSITE" id="PS50983"/>
    </source>
</evidence>
<dbReference type="OrthoDB" id="6495095at2"/>
<name>A0A3N5Y9F1_9ALTE</name>
<dbReference type="AlphaFoldDB" id="A0A3N5Y9F1"/>
<keyword evidence="1" id="KW-0732">Signal</keyword>
<dbReference type="InterPro" id="IPR054828">
    <property type="entry name" value="Vit_B12_bind_prot"/>
</dbReference>
<dbReference type="Pfam" id="PF01497">
    <property type="entry name" value="Peripla_BP_2"/>
    <property type="match status" value="1"/>
</dbReference>
<dbReference type="InterPro" id="IPR050902">
    <property type="entry name" value="ABC_Transporter_SBP"/>
</dbReference>
<reference evidence="3 4" key="1">
    <citation type="submission" date="2018-11" db="EMBL/GenBank/DDBJ databases">
        <authorList>
            <person name="Ye M.-Q."/>
            <person name="Du Z.-J."/>
        </authorList>
    </citation>
    <scope>NUCLEOTIDE SEQUENCE [LARGE SCALE GENOMIC DNA]</scope>
    <source>
        <strain evidence="3 4">U0105</strain>
    </source>
</reference>
<dbReference type="InterPro" id="IPR002491">
    <property type="entry name" value="ABC_transptr_periplasmic_BD"/>
</dbReference>
<dbReference type="GO" id="GO:0071281">
    <property type="term" value="P:cellular response to iron ion"/>
    <property type="evidence" value="ECO:0007669"/>
    <property type="project" value="TreeGrafter"/>
</dbReference>
<dbReference type="SUPFAM" id="SSF53807">
    <property type="entry name" value="Helical backbone' metal receptor"/>
    <property type="match status" value="1"/>
</dbReference>
<evidence type="ECO:0000313" key="4">
    <source>
        <dbReference type="Proteomes" id="UP000275281"/>
    </source>
</evidence>
<dbReference type="PROSITE" id="PS50983">
    <property type="entry name" value="FE_B12_PBP"/>
    <property type="match status" value="1"/>
</dbReference>
<proteinExistence type="predicted"/>
<keyword evidence="4" id="KW-1185">Reference proteome</keyword>
<dbReference type="NCBIfam" id="NF038402">
    <property type="entry name" value="TroA_like"/>
    <property type="match status" value="1"/>
</dbReference>
<dbReference type="PANTHER" id="PTHR30535:SF34">
    <property type="entry name" value="MOLYBDATE-BINDING PROTEIN MOLA"/>
    <property type="match status" value="1"/>
</dbReference>
<protein>
    <submittedName>
        <fullName evidence="3">Cobalamin-binding protein</fullName>
    </submittedName>
</protein>
<dbReference type="PANTHER" id="PTHR30535">
    <property type="entry name" value="VITAMIN B12-BINDING PROTEIN"/>
    <property type="match status" value="1"/>
</dbReference>
<dbReference type="Proteomes" id="UP000275281">
    <property type="component" value="Unassembled WGS sequence"/>
</dbReference>
<sequence length="291" mass="33001">MFTDSIDSVFFISDKIRSFCLRIAVAFLALLTTSTLNAGELRIVTLAPHLTEWVYSLQEEDNLVGVSAYSDYPESALSKPIIADYQGVNIAALLHLKPDLVLAWEGGNKPQDIARIKSLGINVFLSRPQVPEDIVTELLELGTLLNKSHQAQKLVEPFSKTLNTLRLKYAKQQKIPIFYYSWHNPIMTIGKEAWGNQLLKVCGAETIFSDSPVDYPTVSAQQVLLKQPEIILSISDKPIEEVRQYWEKHHAFLNARYIRTNPDIMSRYTLRLAPELTRLCTSINNDEDKTH</sequence>
<dbReference type="EMBL" id="RPOK01000001">
    <property type="protein sequence ID" value="RPJ67869.1"/>
    <property type="molecule type" value="Genomic_DNA"/>
</dbReference>
<comment type="caution">
    <text evidence="3">The sequence shown here is derived from an EMBL/GenBank/DDBJ whole genome shotgun (WGS) entry which is preliminary data.</text>
</comment>
<accession>A0A3N5Y9F1</accession>